<feature type="transmembrane region" description="Helical" evidence="15">
    <location>
        <begin position="389"/>
        <end position="411"/>
    </location>
</feature>
<keyword evidence="9 15" id="KW-0408">Iron</keyword>
<keyword evidence="10" id="KW-0406">Ion transport</keyword>
<dbReference type="Gene3D" id="3.40.50.300">
    <property type="entry name" value="P-loop containing nucleotide triphosphate hydrolases"/>
    <property type="match status" value="1"/>
</dbReference>
<dbReference type="InterPro" id="IPR011640">
    <property type="entry name" value="Fe2_transport_prot_B_C"/>
</dbReference>
<evidence type="ECO:0000256" key="6">
    <source>
        <dbReference type="ARBA" id="ARBA00022692"/>
    </source>
</evidence>
<keyword evidence="12 15" id="KW-0472">Membrane</keyword>
<keyword evidence="3 15" id="KW-0813">Transport</keyword>
<dbReference type="InterPro" id="IPR041069">
    <property type="entry name" value="FeoB_Cyto"/>
</dbReference>
<keyword evidence="6 15" id="KW-0812">Transmembrane</keyword>
<dbReference type="SUPFAM" id="SSF52540">
    <property type="entry name" value="P-loop containing nucleoside triphosphate hydrolases"/>
    <property type="match status" value="1"/>
</dbReference>
<comment type="similarity">
    <text evidence="15">Belongs to the TRAFAC class TrmE-Era-EngA-EngB-Septin-like GTPase superfamily. FeoB GTPase (TC 9.A.8) family.</text>
</comment>
<evidence type="ECO:0000256" key="7">
    <source>
        <dbReference type="ARBA" id="ARBA00022741"/>
    </source>
</evidence>
<evidence type="ECO:0000256" key="9">
    <source>
        <dbReference type="ARBA" id="ARBA00023004"/>
    </source>
</evidence>
<evidence type="ECO:0000313" key="18">
    <source>
        <dbReference type="Proteomes" id="UP001459714"/>
    </source>
</evidence>
<feature type="transmembrane region" description="Helical" evidence="15">
    <location>
        <begin position="423"/>
        <end position="449"/>
    </location>
</feature>
<feature type="transmembrane region" description="Helical" evidence="15">
    <location>
        <begin position="517"/>
        <end position="534"/>
    </location>
</feature>
<dbReference type="Pfam" id="PF07664">
    <property type="entry name" value="FeoB_C"/>
    <property type="match status" value="1"/>
</dbReference>
<feature type="transmembrane region" description="Helical" evidence="15">
    <location>
        <begin position="641"/>
        <end position="661"/>
    </location>
</feature>
<keyword evidence="8 15" id="KW-1133">Transmembrane helix</keyword>
<dbReference type="RefSeq" id="WP_342019759.1">
    <property type="nucleotide sequence ID" value="NZ_JBBYAK010000001.1"/>
</dbReference>
<feature type="transmembrane region" description="Helical" evidence="15">
    <location>
        <begin position="349"/>
        <end position="369"/>
    </location>
</feature>
<feature type="transmembrane region" description="Helical" evidence="15">
    <location>
        <begin position="283"/>
        <end position="304"/>
    </location>
</feature>
<comment type="caution">
    <text evidence="17">The sequence shown here is derived from an EMBL/GenBank/DDBJ whole genome shotgun (WGS) entry which is preliminary data.</text>
</comment>
<keyword evidence="11 15" id="KW-0342">GTP-binding</keyword>
<gene>
    <name evidence="17" type="primary">feoB</name>
    <name evidence="17" type="ORF">NST17_04110</name>
</gene>
<evidence type="ECO:0000256" key="4">
    <source>
        <dbReference type="ARBA" id="ARBA00022475"/>
    </source>
</evidence>
<evidence type="ECO:0000256" key="12">
    <source>
        <dbReference type="ARBA" id="ARBA00023136"/>
    </source>
</evidence>
<evidence type="ECO:0000256" key="5">
    <source>
        <dbReference type="ARBA" id="ARBA00022496"/>
    </source>
</evidence>
<keyword evidence="4" id="KW-1003">Cell membrane</keyword>
<dbReference type="PANTHER" id="PTHR43185">
    <property type="entry name" value="FERROUS IRON TRANSPORT PROTEIN B"/>
    <property type="match status" value="1"/>
</dbReference>
<dbReference type="Pfam" id="PF17910">
    <property type="entry name" value="FeoB_Cyto"/>
    <property type="match status" value="1"/>
</dbReference>
<evidence type="ECO:0000256" key="14">
    <source>
        <dbReference type="NCBIfam" id="TIGR00437"/>
    </source>
</evidence>
<dbReference type="NCBIfam" id="TIGR00437">
    <property type="entry name" value="feoB"/>
    <property type="match status" value="1"/>
</dbReference>
<dbReference type="EMBL" id="JBBYAK010000001">
    <property type="protein sequence ID" value="MEL3956394.1"/>
    <property type="molecule type" value="Genomic_DNA"/>
</dbReference>
<evidence type="ECO:0000256" key="2">
    <source>
        <dbReference type="ARBA" id="ARBA00004651"/>
    </source>
</evidence>
<evidence type="ECO:0000259" key="16">
    <source>
        <dbReference type="PROSITE" id="PS51711"/>
    </source>
</evidence>
<evidence type="ECO:0000256" key="8">
    <source>
        <dbReference type="ARBA" id="ARBA00022989"/>
    </source>
</evidence>
<dbReference type="Gene3D" id="1.10.287.1770">
    <property type="match status" value="1"/>
</dbReference>
<comment type="function">
    <text evidence="1 15">Probable transporter of a GTP-driven Fe(2+) uptake system.</text>
</comment>
<keyword evidence="18" id="KW-1185">Reference proteome</keyword>
<dbReference type="InterPro" id="IPR027417">
    <property type="entry name" value="P-loop_NTPase"/>
</dbReference>
<keyword evidence="5 15" id="KW-0410">Iron transport</keyword>
<evidence type="ECO:0000256" key="11">
    <source>
        <dbReference type="ARBA" id="ARBA00023134"/>
    </source>
</evidence>
<dbReference type="CDD" id="cd01879">
    <property type="entry name" value="FeoB"/>
    <property type="match status" value="1"/>
</dbReference>
<organism evidence="17 18">
    <name type="scientific">Caldifermentibacillus hisashii</name>
    <dbReference type="NCBI Taxonomy" id="996558"/>
    <lineage>
        <taxon>Bacteria</taxon>
        <taxon>Bacillati</taxon>
        <taxon>Bacillota</taxon>
        <taxon>Bacilli</taxon>
        <taxon>Bacillales</taxon>
        <taxon>Bacillaceae</taxon>
        <taxon>Caldifermentibacillus</taxon>
    </lineage>
</organism>
<name>A0ABU9JU64_9BACI</name>
<evidence type="ECO:0000256" key="13">
    <source>
        <dbReference type="ARBA" id="ARBA00031200"/>
    </source>
</evidence>
<comment type="subcellular location">
    <subcellularLocation>
        <location evidence="2 15">Cell membrane</location>
        <topology evidence="2 15">Multi-pass membrane protein</topology>
    </subcellularLocation>
</comment>
<feature type="transmembrane region" description="Helical" evidence="15">
    <location>
        <begin position="554"/>
        <end position="579"/>
    </location>
</feature>
<dbReference type="PANTHER" id="PTHR43185:SF1">
    <property type="entry name" value="FE(2+) TRANSPORTER FEOB"/>
    <property type="match status" value="1"/>
</dbReference>
<feature type="transmembrane region" description="Helical" evidence="15">
    <location>
        <begin position="610"/>
        <end position="629"/>
    </location>
</feature>
<proteinExistence type="inferred from homology"/>
<accession>A0ABU9JU64</accession>
<sequence>MMQIALFGNPNIGKTSLFNQLTGSYEYVGNWSGVTVEEKIGLLKNKQAKLVDLPGTYSLNPLSRDERVVTEFLLRNHFTSIINIVDASQLQRNLHLTIELLEFGKPLMIGLNMIDVAKSRGIEINIQNLSNKLDVAIQPIIARTGKGCNQLLEKITYEEKLPQEPFRLDYGVIIETGISKLVDLLYECPIDLPSKRWLAIQFYSGNDTVKTYLERLLNHALLLELLAETEKELLETTGQTLQDAIFEKREQFIRTVLNDSVVITNEVRQSLTDKIDRFATNKYLGMPIFLTLLYFMFMITFNWIGSPLSDALDSFLSGPFTNLLENILYKFGTSAYLFNLILDGIVPGVGGVLVFVPQIFILFFFISVLEDSGYMARISLVMDRIMQSIGLNGKAFIPMVIGFGCNVPGIMSARTIEQPKERLITILLTPLMSCSARLPVYALFAGVFFGENQALVVLSLYTMGVVLALVLAKLFSKTMLKSEASVFVIELPPYRVPHLGTLAKSTWDKGKGFIKKAGTFIFGGTVVIWLLSVVGRSGFNVTMDDSLLAELGGFLAPVFAPLGFGSWQAAVALLTGFLAKESVVSTLNIVYHTSSTAFLQGVVADSYTPLSAYSFLVFILLYIPCLATVATIKKETGSMKWTIFSMVYPFIIAYVISFIIFQGGNLLGL</sequence>
<feature type="domain" description="FeoB-type G" evidence="16">
    <location>
        <begin position="1"/>
        <end position="161"/>
    </location>
</feature>
<keyword evidence="7" id="KW-0547">Nucleotide-binding</keyword>
<dbReference type="Proteomes" id="UP001459714">
    <property type="component" value="Unassembled WGS sequence"/>
</dbReference>
<dbReference type="Pfam" id="PF07670">
    <property type="entry name" value="Gate"/>
    <property type="match status" value="2"/>
</dbReference>
<dbReference type="PROSITE" id="PS51711">
    <property type="entry name" value="G_FEOB"/>
    <property type="match status" value="1"/>
</dbReference>
<dbReference type="InterPro" id="IPR003373">
    <property type="entry name" value="Fe2_transport_prot-B"/>
</dbReference>
<reference evidence="17 18" key="1">
    <citation type="submission" date="2024-03" db="EMBL/GenBank/DDBJ databases">
        <title>Bacilli Hybrid Assemblies.</title>
        <authorList>
            <person name="Kovac J."/>
        </authorList>
    </citation>
    <scope>NUCLEOTIDE SEQUENCE [LARGE SCALE GENOMIC DNA]</scope>
    <source>
        <strain evidence="17 18">FSL M8-0022</strain>
    </source>
</reference>
<protein>
    <recommendedName>
        <fullName evidence="13 14">Ferrous iron transport protein B</fullName>
    </recommendedName>
</protein>
<dbReference type="InterPro" id="IPR030389">
    <property type="entry name" value="G_FEOB_dom"/>
</dbReference>
<dbReference type="InterPro" id="IPR011642">
    <property type="entry name" value="Gate_dom"/>
</dbReference>
<dbReference type="InterPro" id="IPR050860">
    <property type="entry name" value="FeoB_GTPase"/>
</dbReference>
<evidence type="ECO:0000256" key="15">
    <source>
        <dbReference type="RuleBase" id="RU362098"/>
    </source>
</evidence>
<evidence type="ECO:0000256" key="3">
    <source>
        <dbReference type="ARBA" id="ARBA00022448"/>
    </source>
</evidence>
<evidence type="ECO:0000256" key="10">
    <source>
        <dbReference type="ARBA" id="ARBA00023065"/>
    </source>
</evidence>
<feature type="transmembrane region" description="Helical" evidence="15">
    <location>
        <begin position="455"/>
        <end position="475"/>
    </location>
</feature>
<dbReference type="Pfam" id="PF02421">
    <property type="entry name" value="FeoB_N"/>
    <property type="match status" value="1"/>
</dbReference>
<evidence type="ECO:0000256" key="1">
    <source>
        <dbReference type="ARBA" id="ARBA00003926"/>
    </source>
</evidence>
<evidence type="ECO:0000313" key="17">
    <source>
        <dbReference type="EMBL" id="MEL3956394.1"/>
    </source>
</evidence>